<keyword evidence="2" id="KW-1185">Reference proteome</keyword>
<dbReference type="AlphaFoldDB" id="A0A9P5TNM2"/>
<organism evidence="1 2">
    <name type="scientific">Gymnopilus junonius</name>
    <name type="common">Spectacular rustgill mushroom</name>
    <name type="synonym">Gymnopilus spectabilis subsp. junonius</name>
    <dbReference type="NCBI Taxonomy" id="109634"/>
    <lineage>
        <taxon>Eukaryota</taxon>
        <taxon>Fungi</taxon>
        <taxon>Dikarya</taxon>
        <taxon>Basidiomycota</taxon>
        <taxon>Agaricomycotina</taxon>
        <taxon>Agaricomycetes</taxon>
        <taxon>Agaricomycetidae</taxon>
        <taxon>Agaricales</taxon>
        <taxon>Agaricineae</taxon>
        <taxon>Hymenogastraceae</taxon>
        <taxon>Gymnopilus</taxon>
    </lineage>
</organism>
<comment type="caution">
    <text evidence="1">The sequence shown here is derived from an EMBL/GenBank/DDBJ whole genome shotgun (WGS) entry which is preliminary data.</text>
</comment>
<protein>
    <submittedName>
        <fullName evidence="1">Uncharacterized protein</fullName>
    </submittedName>
</protein>
<proteinExistence type="predicted"/>
<dbReference type="Proteomes" id="UP000724874">
    <property type="component" value="Unassembled WGS sequence"/>
</dbReference>
<accession>A0A9P5TNM2</accession>
<evidence type="ECO:0000313" key="2">
    <source>
        <dbReference type="Proteomes" id="UP000724874"/>
    </source>
</evidence>
<sequence>MPKLTPSVWRMVPTRKAMQYLWRSLSETGSDLLWPNLMQPMILSHILWGAIGKKYAFLFNFGHSFHGQKTSRGGASFIRNCFLNTRRSRKGSQLGQRDENFVHSIEIRRADHSNQLDVLRQSKTSQLGSKSRSSCICYLVGNYYWMISLTCLKIGRLPLDLQAPLLQFPEKTFRLIILRIDGQCRYP</sequence>
<name>A0A9P5TNM2_GYMJU</name>
<dbReference type="EMBL" id="JADNYJ010000032">
    <property type="protein sequence ID" value="KAF8903089.1"/>
    <property type="molecule type" value="Genomic_DNA"/>
</dbReference>
<gene>
    <name evidence="1" type="ORF">CPB84DRAFT_798341</name>
</gene>
<evidence type="ECO:0000313" key="1">
    <source>
        <dbReference type="EMBL" id="KAF8903089.1"/>
    </source>
</evidence>
<reference evidence="1" key="1">
    <citation type="submission" date="2020-11" db="EMBL/GenBank/DDBJ databases">
        <authorList>
            <consortium name="DOE Joint Genome Institute"/>
            <person name="Ahrendt S."/>
            <person name="Riley R."/>
            <person name="Andreopoulos W."/>
            <person name="LaButti K."/>
            <person name="Pangilinan J."/>
            <person name="Ruiz-duenas F.J."/>
            <person name="Barrasa J.M."/>
            <person name="Sanchez-Garcia M."/>
            <person name="Camarero S."/>
            <person name="Miyauchi S."/>
            <person name="Serrano A."/>
            <person name="Linde D."/>
            <person name="Babiker R."/>
            <person name="Drula E."/>
            <person name="Ayuso-Fernandez I."/>
            <person name="Pacheco R."/>
            <person name="Padilla G."/>
            <person name="Ferreira P."/>
            <person name="Barriuso J."/>
            <person name="Kellner H."/>
            <person name="Castanera R."/>
            <person name="Alfaro M."/>
            <person name="Ramirez L."/>
            <person name="Pisabarro A.G."/>
            <person name="Kuo A."/>
            <person name="Tritt A."/>
            <person name="Lipzen A."/>
            <person name="He G."/>
            <person name="Yan M."/>
            <person name="Ng V."/>
            <person name="Cullen D."/>
            <person name="Martin F."/>
            <person name="Rosso M.-N."/>
            <person name="Henrissat B."/>
            <person name="Hibbett D."/>
            <person name="Martinez A.T."/>
            <person name="Grigoriev I.V."/>
        </authorList>
    </citation>
    <scope>NUCLEOTIDE SEQUENCE</scope>
    <source>
        <strain evidence="1">AH 44721</strain>
    </source>
</reference>